<accession>A0A1R3RW21</accession>
<keyword evidence="2" id="KW-1185">Reference proteome</keyword>
<evidence type="ECO:0000313" key="1">
    <source>
        <dbReference type="EMBL" id="OOF98686.1"/>
    </source>
</evidence>
<proteinExistence type="predicted"/>
<gene>
    <name evidence="1" type="ORF">ASPCADRAFT_204460</name>
</gene>
<dbReference type="AlphaFoldDB" id="A0A1R3RW21"/>
<name>A0A1R3RW21_ASPC5</name>
<dbReference type="EMBL" id="KV907495">
    <property type="protein sequence ID" value="OOF98686.1"/>
    <property type="molecule type" value="Genomic_DNA"/>
</dbReference>
<organism evidence="1 2">
    <name type="scientific">Aspergillus carbonarius (strain ITEM 5010)</name>
    <dbReference type="NCBI Taxonomy" id="602072"/>
    <lineage>
        <taxon>Eukaryota</taxon>
        <taxon>Fungi</taxon>
        <taxon>Dikarya</taxon>
        <taxon>Ascomycota</taxon>
        <taxon>Pezizomycotina</taxon>
        <taxon>Eurotiomycetes</taxon>
        <taxon>Eurotiomycetidae</taxon>
        <taxon>Eurotiales</taxon>
        <taxon>Aspergillaceae</taxon>
        <taxon>Aspergillus</taxon>
        <taxon>Aspergillus subgen. Circumdati</taxon>
    </lineage>
</organism>
<reference evidence="2" key="1">
    <citation type="journal article" date="2017" name="Genome Biol.">
        <title>Comparative genomics reveals high biological diversity and specific adaptations in the industrially and medically important fungal genus Aspergillus.</title>
        <authorList>
            <person name="de Vries R.P."/>
            <person name="Riley R."/>
            <person name="Wiebenga A."/>
            <person name="Aguilar-Osorio G."/>
            <person name="Amillis S."/>
            <person name="Uchima C.A."/>
            <person name="Anderluh G."/>
            <person name="Asadollahi M."/>
            <person name="Askin M."/>
            <person name="Barry K."/>
            <person name="Battaglia E."/>
            <person name="Bayram O."/>
            <person name="Benocci T."/>
            <person name="Braus-Stromeyer S.A."/>
            <person name="Caldana C."/>
            <person name="Canovas D."/>
            <person name="Cerqueira G.C."/>
            <person name="Chen F."/>
            <person name="Chen W."/>
            <person name="Choi C."/>
            <person name="Clum A."/>
            <person name="Dos Santos R.A."/>
            <person name="Damasio A.R."/>
            <person name="Diallinas G."/>
            <person name="Emri T."/>
            <person name="Fekete E."/>
            <person name="Flipphi M."/>
            <person name="Freyberg S."/>
            <person name="Gallo A."/>
            <person name="Gournas C."/>
            <person name="Habgood R."/>
            <person name="Hainaut M."/>
            <person name="Harispe M.L."/>
            <person name="Henrissat B."/>
            <person name="Hilden K.S."/>
            <person name="Hope R."/>
            <person name="Hossain A."/>
            <person name="Karabika E."/>
            <person name="Karaffa L."/>
            <person name="Karanyi Z."/>
            <person name="Krasevec N."/>
            <person name="Kuo A."/>
            <person name="Kusch H."/>
            <person name="LaButti K."/>
            <person name="Lagendijk E.L."/>
            <person name="Lapidus A."/>
            <person name="Levasseur A."/>
            <person name="Lindquist E."/>
            <person name="Lipzen A."/>
            <person name="Logrieco A.F."/>
            <person name="MacCabe A."/>
            <person name="Maekelae M.R."/>
            <person name="Malavazi I."/>
            <person name="Melin P."/>
            <person name="Meyer V."/>
            <person name="Mielnichuk N."/>
            <person name="Miskei M."/>
            <person name="Molnar A.P."/>
            <person name="Mule G."/>
            <person name="Ngan C.Y."/>
            <person name="Orejas M."/>
            <person name="Orosz E."/>
            <person name="Ouedraogo J.P."/>
            <person name="Overkamp K.M."/>
            <person name="Park H.-S."/>
            <person name="Perrone G."/>
            <person name="Piumi F."/>
            <person name="Punt P.J."/>
            <person name="Ram A.F."/>
            <person name="Ramon A."/>
            <person name="Rauscher S."/>
            <person name="Record E."/>
            <person name="Riano-Pachon D.M."/>
            <person name="Robert V."/>
            <person name="Roehrig J."/>
            <person name="Ruller R."/>
            <person name="Salamov A."/>
            <person name="Salih N.S."/>
            <person name="Samson R.A."/>
            <person name="Sandor E."/>
            <person name="Sanguinetti M."/>
            <person name="Schuetze T."/>
            <person name="Sepcic K."/>
            <person name="Shelest E."/>
            <person name="Sherlock G."/>
            <person name="Sophianopoulou V."/>
            <person name="Squina F.M."/>
            <person name="Sun H."/>
            <person name="Susca A."/>
            <person name="Todd R.B."/>
            <person name="Tsang A."/>
            <person name="Unkles S.E."/>
            <person name="van de Wiele N."/>
            <person name="van Rossen-Uffink D."/>
            <person name="Oliveira J.V."/>
            <person name="Vesth T.C."/>
            <person name="Visser J."/>
            <person name="Yu J.-H."/>
            <person name="Zhou M."/>
            <person name="Andersen M.R."/>
            <person name="Archer D.B."/>
            <person name="Baker S.E."/>
            <person name="Benoit I."/>
            <person name="Brakhage A.A."/>
            <person name="Braus G.H."/>
            <person name="Fischer R."/>
            <person name="Frisvad J.C."/>
            <person name="Goldman G.H."/>
            <person name="Houbraken J."/>
            <person name="Oakley B."/>
            <person name="Pocsi I."/>
            <person name="Scazzocchio C."/>
            <person name="Seiboth B."/>
            <person name="vanKuyk P.A."/>
            <person name="Wortman J."/>
            <person name="Dyer P.S."/>
            <person name="Grigoriev I.V."/>
        </authorList>
    </citation>
    <scope>NUCLEOTIDE SEQUENCE [LARGE SCALE GENOMIC DNA]</scope>
    <source>
        <strain evidence="2">ITEM 5010</strain>
    </source>
</reference>
<dbReference type="VEuPathDB" id="FungiDB:ASPCADRAFT_204460"/>
<evidence type="ECO:0000313" key="2">
    <source>
        <dbReference type="Proteomes" id="UP000188318"/>
    </source>
</evidence>
<protein>
    <submittedName>
        <fullName evidence="1">Uncharacterized protein</fullName>
    </submittedName>
</protein>
<sequence length="57" mass="6057">MLIPKIRVFTVRAAIIEAFDDLRARDDGVLKAYVTGSAGSFFLRGEDEVLASGGAVA</sequence>
<dbReference type="Proteomes" id="UP000188318">
    <property type="component" value="Unassembled WGS sequence"/>
</dbReference>